<evidence type="ECO:0000313" key="2">
    <source>
        <dbReference type="EMBL" id="KAG2586884.1"/>
    </source>
</evidence>
<evidence type="ECO:0000313" key="3">
    <source>
        <dbReference type="Proteomes" id="UP000823388"/>
    </source>
</evidence>
<name>A0A8T0RN76_PANVG</name>
<feature type="chain" id="PRO_5035802783" evidence="1">
    <location>
        <begin position="24"/>
        <end position="226"/>
    </location>
</feature>
<dbReference type="Proteomes" id="UP000823388">
    <property type="component" value="Chromosome 5N"/>
</dbReference>
<reference evidence="2" key="1">
    <citation type="submission" date="2020-05" db="EMBL/GenBank/DDBJ databases">
        <title>WGS assembly of Panicum virgatum.</title>
        <authorList>
            <person name="Lovell J.T."/>
            <person name="Jenkins J."/>
            <person name="Shu S."/>
            <person name="Juenger T.E."/>
            <person name="Schmutz J."/>
        </authorList>
    </citation>
    <scope>NUCLEOTIDE SEQUENCE</scope>
    <source>
        <strain evidence="2">AP13</strain>
    </source>
</reference>
<feature type="signal peptide" evidence="1">
    <location>
        <begin position="1"/>
        <end position="23"/>
    </location>
</feature>
<gene>
    <name evidence="2" type="ORF">PVAP13_5NG086781</name>
</gene>
<dbReference type="InterPro" id="IPR010535">
    <property type="entry name" value="DUF1110"/>
</dbReference>
<keyword evidence="3" id="KW-1185">Reference proteome</keyword>
<dbReference type="PANTHER" id="PTHR35356">
    <property type="entry name" value="OS01G0156300 PROTEIN-RELATED"/>
    <property type="match status" value="1"/>
</dbReference>
<organism evidence="2 3">
    <name type="scientific">Panicum virgatum</name>
    <name type="common">Blackwell switchgrass</name>
    <dbReference type="NCBI Taxonomy" id="38727"/>
    <lineage>
        <taxon>Eukaryota</taxon>
        <taxon>Viridiplantae</taxon>
        <taxon>Streptophyta</taxon>
        <taxon>Embryophyta</taxon>
        <taxon>Tracheophyta</taxon>
        <taxon>Spermatophyta</taxon>
        <taxon>Magnoliopsida</taxon>
        <taxon>Liliopsida</taxon>
        <taxon>Poales</taxon>
        <taxon>Poaceae</taxon>
        <taxon>PACMAD clade</taxon>
        <taxon>Panicoideae</taxon>
        <taxon>Panicodae</taxon>
        <taxon>Paniceae</taxon>
        <taxon>Panicinae</taxon>
        <taxon>Panicum</taxon>
        <taxon>Panicum sect. Hiantes</taxon>
    </lineage>
</organism>
<dbReference type="Pfam" id="PF06533">
    <property type="entry name" value="DUF1110"/>
    <property type="match status" value="1"/>
</dbReference>
<proteinExistence type="predicted"/>
<comment type="caution">
    <text evidence="2">The sequence shown here is derived from an EMBL/GenBank/DDBJ whole genome shotgun (WGS) entry which is preliminary data.</text>
</comment>
<accession>A0A8T0RN76</accession>
<keyword evidence="1" id="KW-0732">Signal</keyword>
<protein>
    <submittedName>
        <fullName evidence="2">Uncharacterized protein</fullName>
    </submittedName>
</protein>
<dbReference type="PANTHER" id="PTHR35356:SF3">
    <property type="entry name" value="OS01G0156300 PROTEIN"/>
    <property type="match status" value="1"/>
</dbReference>
<dbReference type="EMBL" id="CM029046">
    <property type="protein sequence ID" value="KAG2586884.1"/>
    <property type="molecule type" value="Genomic_DNA"/>
</dbReference>
<dbReference type="AlphaFoldDB" id="A0A8T0RN76"/>
<evidence type="ECO:0000256" key="1">
    <source>
        <dbReference type="SAM" id="SignalP"/>
    </source>
</evidence>
<sequence length="226" mass="24136">MAARWTVLFRLRAVEVAFRCVRACGVLADAAELLALRMHGANAQDVRARHELVRSLLTGASDDLALAASSMKAAELFALYGASANPMLPLLSVQHVTDGNHPVRLALSLFQSARAYTEEACGCVETCCVHLRMADDLLAVPALPGMDGLLDVERFIALHAGVKAALDLARVSAALAITAPLVGELGGVNEKRSMNSVGLAICSDRLPYSACPAFLRFLVIFVHEER</sequence>